<name>A0A834VXP2_9FABA</name>
<comment type="caution">
    <text evidence="1">The sequence shown here is derived from an EMBL/GenBank/DDBJ whole genome shotgun (WGS) entry which is preliminary data.</text>
</comment>
<gene>
    <name evidence="1" type="ORF">G2W53_044723</name>
</gene>
<proteinExistence type="predicted"/>
<accession>A0A834VXP2</accession>
<evidence type="ECO:0000313" key="2">
    <source>
        <dbReference type="Proteomes" id="UP000634136"/>
    </source>
</evidence>
<dbReference type="AlphaFoldDB" id="A0A834VXP2"/>
<reference evidence="1" key="1">
    <citation type="submission" date="2020-09" db="EMBL/GenBank/DDBJ databases">
        <title>Genome-Enabled Discovery of Anthraquinone Biosynthesis in Senna tora.</title>
        <authorList>
            <person name="Kang S.-H."/>
            <person name="Pandey R.P."/>
            <person name="Lee C.-M."/>
            <person name="Sim J.-S."/>
            <person name="Jeong J.-T."/>
            <person name="Choi B.-S."/>
            <person name="Jung M."/>
            <person name="Ginzburg D."/>
            <person name="Zhao K."/>
            <person name="Won S.Y."/>
            <person name="Oh T.-J."/>
            <person name="Yu Y."/>
            <person name="Kim N.-H."/>
            <person name="Lee O.R."/>
            <person name="Lee T.-H."/>
            <person name="Bashyal P."/>
            <person name="Kim T.-S."/>
            <person name="Lee W.-H."/>
            <person name="Kawkins C."/>
            <person name="Kim C.-K."/>
            <person name="Kim J.S."/>
            <person name="Ahn B.O."/>
            <person name="Rhee S.Y."/>
            <person name="Sohng J.K."/>
        </authorList>
    </citation>
    <scope>NUCLEOTIDE SEQUENCE</scope>
    <source>
        <tissue evidence="1">Leaf</tissue>
    </source>
</reference>
<dbReference type="Proteomes" id="UP000634136">
    <property type="component" value="Unassembled WGS sequence"/>
</dbReference>
<keyword evidence="2" id="KW-1185">Reference proteome</keyword>
<organism evidence="1 2">
    <name type="scientific">Senna tora</name>
    <dbReference type="NCBI Taxonomy" id="362788"/>
    <lineage>
        <taxon>Eukaryota</taxon>
        <taxon>Viridiplantae</taxon>
        <taxon>Streptophyta</taxon>
        <taxon>Embryophyta</taxon>
        <taxon>Tracheophyta</taxon>
        <taxon>Spermatophyta</taxon>
        <taxon>Magnoliopsida</taxon>
        <taxon>eudicotyledons</taxon>
        <taxon>Gunneridae</taxon>
        <taxon>Pentapetalae</taxon>
        <taxon>rosids</taxon>
        <taxon>fabids</taxon>
        <taxon>Fabales</taxon>
        <taxon>Fabaceae</taxon>
        <taxon>Caesalpinioideae</taxon>
        <taxon>Cassia clade</taxon>
        <taxon>Senna</taxon>
    </lineage>
</organism>
<evidence type="ECO:0000313" key="1">
    <source>
        <dbReference type="EMBL" id="KAF7800782.1"/>
    </source>
</evidence>
<protein>
    <submittedName>
        <fullName evidence="1">Uncharacterized protein</fullName>
    </submittedName>
</protein>
<dbReference type="EMBL" id="JAAIUW010000166">
    <property type="protein sequence ID" value="KAF7800782.1"/>
    <property type="molecule type" value="Genomic_DNA"/>
</dbReference>
<sequence length="90" mass="10549">MRVEEKWDTGLGLEEGGKGWRYDFEVEEGEIMDEKEWWCGGWAVKPRGGGQRGRRRRVLGFERVWQKGEGGLVRFLRRLGFVGEKFGLWS</sequence>